<dbReference type="AlphaFoldDB" id="A0A6J7QER4"/>
<dbReference type="PANTHER" id="PTHR31310">
    <property type="match status" value="1"/>
</dbReference>
<evidence type="ECO:0000256" key="1">
    <source>
        <dbReference type="ARBA" id="ARBA00004141"/>
    </source>
</evidence>
<feature type="domain" description="Inositolphosphotransferase Aur1/Ipt1" evidence="6">
    <location>
        <begin position="77"/>
        <end position="282"/>
    </location>
</feature>
<feature type="transmembrane region" description="Helical" evidence="5">
    <location>
        <begin position="248"/>
        <end position="267"/>
    </location>
</feature>
<evidence type="ECO:0000256" key="2">
    <source>
        <dbReference type="ARBA" id="ARBA00022692"/>
    </source>
</evidence>
<dbReference type="InterPro" id="IPR052185">
    <property type="entry name" value="IPC_Synthase-Related"/>
</dbReference>
<proteinExistence type="predicted"/>
<dbReference type="Pfam" id="PF14378">
    <property type="entry name" value="PAP2_3"/>
    <property type="match status" value="1"/>
</dbReference>
<dbReference type="InterPro" id="IPR026841">
    <property type="entry name" value="Aur1/Ipt1"/>
</dbReference>
<evidence type="ECO:0000256" key="4">
    <source>
        <dbReference type="ARBA" id="ARBA00023136"/>
    </source>
</evidence>
<feature type="transmembrane region" description="Helical" evidence="5">
    <location>
        <begin position="138"/>
        <end position="157"/>
    </location>
</feature>
<evidence type="ECO:0000259" key="6">
    <source>
        <dbReference type="Pfam" id="PF14378"/>
    </source>
</evidence>
<feature type="transmembrane region" description="Helical" evidence="5">
    <location>
        <begin position="108"/>
        <end position="126"/>
    </location>
</feature>
<reference evidence="7" key="1">
    <citation type="submission" date="2020-05" db="EMBL/GenBank/DDBJ databases">
        <authorList>
            <person name="Chiriac C."/>
            <person name="Salcher M."/>
            <person name="Ghai R."/>
            <person name="Kavagutti S V."/>
        </authorList>
    </citation>
    <scope>NUCLEOTIDE SEQUENCE</scope>
</reference>
<name>A0A6J7QER4_9ZZZZ</name>
<evidence type="ECO:0000256" key="3">
    <source>
        <dbReference type="ARBA" id="ARBA00022989"/>
    </source>
</evidence>
<evidence type="ECO:0000313" key="7">
    <source>
        <dbReference type="EMBL" id="CAB5016138.1"/>
    </source>
</evidence>
<dbReference type="EMBL" id="CAFBPN010000021">
    <property type="protein sequence ID" value="CAB5016138.1"/>
    <property type="molecule type" value="Genomic_DNA"/>
</dbReference>
<keyword evidence="2 5" id="KW-0812">Transmembrane</keyword>
<comment type="subcellular location">
    <subcellularLocation>
        <location evidence="1">Membrane</location>
        <topology evidence="1">Multi-pass membrane protein</topology>
    </subcellularLocation>
</comment>
<keyword evidence="4 5" id="KW-0472">Membrane</keyword>
<protein>
    <submittedName>
        <fullName evidence="7">Unannotated protein</fullName>
    </submittedName>
</protein>
<sequence>MCSWHFTLLAAASNLFLVANDLGNTAPARTHKTLWWKEAAIFIAFYSVYTWTRNQFGSDRVNGVDIPVQAFRNAIRVVRFERWIGLYHEESVQEFFLSHRWFIQLLNTYYGTAHFIITITVFVLLYKKRPDVFPQWRNTLAATTALAIVGFSLFPLMPPRLLDEPCPPQGHGAACIEVSERGLDQGKTNFGFVDTLDVYGGPWDFSSGAGAKISNQYAAMPSLHIGWASWCAFAMWPLARRRWIRALVLLYPAFTLMCIIVTANHFWIDGVGGQLTLAVGFLIGTGFHKWNQRRLDAKYDAQLLTS</sequence>
<dbReference type="CDD" id="cd03386">
    <property type="entry name" value="PAP2_Aur1_like"/>
    <property type="match status" value="1"/>
</dbReference>
<dbReference type="PANTHER" id="PTHR31310:SF7">
    <property type="entry name" value="PA-PHOSPHATASE RELATED-FAMILY PROTEIN DDB_G0268928"/>
    <property type="match status" value="1"/>
</dbReference>
<feature type="transmembrane region" description="Helical" evidence="5">
    <location>
        <begin position="217"/>
        <end position="236"/>
    </location>
</feature>
<accession>A0A6J7QER4</accession>
<evidence type="ECO:0000256" key="5">
    <source>
        <dbReference type="SAM" id="Phobius"/>
    </source>
</evidence>
<gene>
    <name evidence="7" type="ORF">UFOPK4098_00587</name>
</gene>
<dbReference type="GO" id="GO:0016020">
    <property type="term" value="C:membrane"/>
    <property type="evidence" value="ECO:0007669"/>
    <property type="project" value="UniProtKB-SubCell"/>
</dbReference>
<feature type="transmembrane region" description="Helical" evidence="5">
    <location>
        <begin position="273"/>
        <end position="290"/>
    </location>
</feature>
<keyword evidence="3 5" id="KW-1133">Transmembrane helix</keyword>
<organism evidence="7">
    <name type="scientific">freshwater metagenome</name>
    <dbReference type="NCBI Taxonomy" id="449393"/>
    <lineage>
        <taxon>unclassified sequences</taxon>
        <taxon>metagenomes</taxon>
        <taxon>ecological metagenomes</taxon>
    </lineage>
</organism>